<evidence type="ECO:0000256" key="1">
    <source>
        <dbReference type="ARBA" id="ARBA00004651"/>
    </source>
</evidence>
<evidence type="ECO:0000256" key="6">
    <source>
        <dbReference type="SAM" id="Phobius"/>
    </source>
</evidence>
<accession>A0A7W9W129</accession>
<keyword evidence="4 6" id="KW-1133">Transmembrane helix</keyword>
<keyword evidence="3 6" id="KW-0812">Transmembrane</keyword>
<dbReference type="CDD" id="cd06173">
    <property type="entry name" value="MFS_MefA_like"/>
    <property type="match status" value="1"/>
</dbReference>
<gene>
    <name evidence="7" type="ORF">HNQ46_000393</name>
</gene>
<evidence type="ECO:0000313" key="8">
    <source>
        <dbReference type="Proteomes" id="UP000522163"/>
    </source>
</evidence>
<dbReference type="GO" id="GO:0005886">
    <property type="term" value="C:plasma membrane"/>
    <property type="evidence" value="ECO:0007669"/>
    <property type="project" value="UniProtKB-SubCell"/>
</dbReference>
<keyword evidence="2" id="KW-1003">Cell membrane</keyword>
<dbReference type="PANTHER" id="PTHR23513">
    <property type="entry name" value="INTEGRAL MEMBRANE EFFLUX PROTEIN-RELATED"/>
    <property type="match status" value="1"/>
</dbReference>
<dbReference type="GeneID" id="85013958"/>
<dbReference type="GO" id="GO:0022857">
    <property type="term" value="F:transmembrane transporter activity"/>
    <property type="evidence" value="ECO:0007669"/>
    <property type="project" value="InterPro"/>
</dbReference>
<feature type="transmembrane region" description="Helical" evidence="6">
    <location>
        <begin position="12"/>
        <end position="37"/>
    </location>
</feature>
<feature type="transmembrane region" description="Helical" evidence="6">
    <location>
        <begin position="139"/>
        <end position="161"/>
    </location>
</feature>
<dbReference type="InterPro" id="IPR036259">
    <property type="entry name" value="MFS_trans_sf"/>
</dbReference>
<feature type="transmembrane region" description="Helical" evidence="6">
    <location>
        <begin position="167"/>
        <end position="188"/>
    </location>
</feature>
<evidence type="ECO:0000256" key="3">
    <source>
        <dbReference type="ARBA" id="ARBA00022692"/>
    </source>
</evidence>
<feature type="transmembrane region" description="Helical" evidence="6">
    <location>
        <begin position="375"/>
        <end position="396"/>
    </location>
</feature>
<dbReference type="EMBL" id="JACHHH010000002">
    <property type="protein sequence ID" value="MBB6040430.1"/>
    <property type="molecule type" value="Genomic_DNA"/>
</dbReference>
<dbReference type="InterPro" id="IPR011701">
    <property type="entry name" value="MFS"/>
</dbReference>
<reference evidence="7 8" key="1">
    <citation type="submission" date="2020-08" db="EMBL/GenBank/DDBJ databases">
        <title>Genomic Encyclopedia of Type Strains, Phase IV (KMG-IV): sequencing the most valuable type-strain genomes for metagenomic binning, comparative biology and taxonomic classification.</title>
        <authorList>
            <person name="Goeker M."/>
        </authorList>
    </citation>
    <scope>NUCLEOTIDE SEQUENCE [LARGE SCALE GENOMIC DNA]</scope>
    <source>
        <strain evidence="7 8">DSM 17245</strain>
    </source>
</reference>
<feature type="transmembrane region" description="Helical" evidence="6">
    <location>
        <begin position="103"/>
        <end position="127"/>
    </location>
</feature>
<sequence>MTTANLWNRNFSLVILASTMGTIGGIAGGFALAFLVFDETGSTLASALILAIQLLPFLFIPIVIAPIMDRLPRKTFLVMGDVANSFLIFGMGLWLLFFDFSYIGYLALSLLLACLGSVDELAFTSIYPELIPKGAEQKGYAVSSMLYPVLTVIMTPFAAVLLDTFGVAWILIAQGGLSLLAAITESFIRLDETERHHSEPYSLKAWGSDIREAVQYLKKERGLLSLYEYMAVSNGVTCAYSPLLIAFFRTFPGFTAAMYAAFSVVEFIGRSIGSALQYRIKIPDKKKFGFVFFVYQTYSAMDMCLLWLPYPLMLVNRGICGFLGSNSAIIRNAAVQRYIPERLRSRVNAFEGVLVTAGCSAFSLVMGFLGEILDYRWCITIGGTFTLLAGFVLILVRQKEVRRLYEPDISEGTGN</sequence>
<dbReference type="PANTHER" id="PTHR23513:SF11">
    <property type="entry name" value="STAPHYLOFERRIN A TRANSPORTER"/>
    <property type="match status" value="1"/>
</dbReference>
<dbReference type="Proteomes" id="UP000522163">
    <property type="component" value="Unassembled WGS sequence"/>
</dbReference>
<feature type="transmembrane region" description="Helical" evidence="6">
    <location>
        <begin position="314"/>
        <end position="335"/>
    </location>
</feature>
<dbReference type="Gene3D" id="1.20.1250.20">
    <property type="entry name" value="MFS general substrate transporter like domains"/>
    <property type="match status" value="2"/>
</dbReference>
<feature type="transmembrane region" description="Helical" evidence="6">
    <location>
        <begin position="288"/>
        <end position="308"/>
    </location>
</feature>
<proteinExistence type="predicted"/>
<protein>
    <submittedName>
        <fullName evidence="7">MFS family permease</fullName>
    </submittedName>
</protein>
<name>A0A7W9W129_9FIRM</name>
<evidence type="ECO:0000256" key="2">
    <source>
        <dbReference type="ARBA" id="ARBA00022475"/>
    </source>
</evidence>
<evidence type="ECO:0000256" key="5">
    <source>
        <dbReference type="ARBA" id="ARBA00023136"/>
    </source>
</evidence>
<evidence type="ECO:0000256" key="4">
    <source>
        <dbReference type="ARBA" id="ARBA00022989"/>
    </source>
</evidence>
<feature type="transmembrane region" description="Helical" evidence="6">
    <location>
        <begin position="43"/>
        <end position="64"/>
    </location>
</feature>
<comment type="caution">
    <text evidence="7">The sequence shown here is derived from an EMBL/GenBank/DDBJ whole genome shotgun (WGS) entry which is preliminary data.</text>
</comment>
<feature type="transmembrane region" description="Helical" evidence="6">
    <location>
        <begin position="347"/>
        <end position="369"/>
    </location>
</feature>
<dbReference type="SUPFAM" id="SSF103473">
    <property type="entry name" value="MFS general substrate transporter"/>
    <property type="match status" value="1"/>
</dbReference>
<keyword evidence="5 6" id="KW-0472">Membrane</keyword>
<evidence type="ECO:0000313" key="7">
    <source>
        <dbReference type="EMBL" id="MBB6040430.1"/>
    </source>
</evidence>
<dbReference type="Pfam" id="PF07690">
    <property type="entry name" value="MFS_1"/>
    <property type="match status" value="2"/>
</dbReference>
<comment type="subcellular location">
    <subcellularLocation>
        <location evidence="1">Cell membrane</location>
        <topology evidence="1">Multi-pass membrane protein</topology>
    </subcellularLocation>
</comment>
<dbReference type="RefSeq" id="WP_183682288.1">
    <property type="nucleotide sequence ID" value="NZ_JACHHH010000002.1"/>
</dbReference>
<organism evidence="7 8">
    <name type="scientific">Oribacterium sinus</name>
    <dbReference type="NCBI Taxonomy" id="237576"/>
    <lineage>
        <taxon>Bacteria</taxon>
        <taxon>Bacillati</taxon>
        <taxon>Bacillota</taxon>
        <taxon>Clostridia</taxon>
        <taxon>Lachnospirales</taxon>
        <taxon>Lachnospiraceae</taxon>
        <taxon>Oribacterium</taxon>
    </lineage>
</organism>
<dbReference type="AlphaFoldDB" id="A0A7W9W129"/>
<feature type="transmembrane region" description="Helical" evidence="6">
    <location>
        <begin position="254"/>
        <end position="276"/>
    </location>
</feature>
<feature type="transmembrane region" description="Helical" evidence="6">
    <location>
        <begin position="76"/>
        <end position="97"/>
    </location>
</feature>